<dbReference type="GO" id="GO:0000329">
    <property type="term" value="C:fungal-type vacuole membrane"/>
    <property type="evidence" value="ECO:0007669"/>
    <property type="project" value="InterPro"/>
</dbReference>
<dbReference type="AlphaFoldDB" id="A0A2K1QLB5"/>
<evidence type="ECO:0000313" key="3">
    <source>
        <dbReference type="Proteomes" id="UP000243797"/>
    </source>
</evidence>
<keyword evidence="1" id="KW-1133">Transmembrane helix</keyword>
<dbReference type="InterPro" id="IPR046368">
    <property type="entry name" value="Tag1"/>
</dbReference>
<dbReference type="Proteomes" id="UP000243797">
    <property type="component" value="Unassembled WGS sequence"/>
</dbReference>
<reference evidence="2 3" key="1">
    <citation type="submission" date="2017-06" db="EMBL/GenBank/DDBJ databases">
        <title>Draft genome sequence of a variant of Elsinoe murrayae.</title>
        <authorList>
            <person name="Cheng Q."/>
        </authorList>
    </citation>
    <scope>NUCLEOTIDE SEQUENCE [LARGE SCALE GENOMIC DNA]</scope>
    <source>
        <strain evidence="2 3">CQ-2017a</strain>
    </source>
</reference>
<keyword evidence="3" id="KW-1185">Reference proteome</keyword>
<keyword evidence="1" id="KW-0812">Transmembrane</keyword>
<dbReference type="InParanoid" id="A0A2K1QLB5"/>
<evidence type="ECO:0000256" key="1">
    <source>
        <dbReference type="SAM" id="Phobius"/>
    </source>
</evidence>
<gene>
    <name evidence="2" type="ORF">CAC42_4338</name>
</gene>
<keyword evidence="1" id="KW-0472">Membrane</keyword>
<feature type="transmembrane region" description="Helical" evidence="1">
    <location>
        <begin position="34"/>
        <end position="58"/>
    </location>
</feature>
<sequence>MATTKDGDTKHYEYTDAARPVKRKGGLKRHCARFWWIYVIAFIIAVLAVVLPLIFVAYPRIAQNGINNARLVPSAQILRNPAPGAADLTLDSFLLTDSSLHPDLDSFDASFYLEGRQEPFITATIPAIKAENGTVARIQQRIQITNLAEFTRYTGTLLSAQNFVVYLKGRGGLKQGALPKTNVNYDQRITLSGLNSLQGLEITYFRLGEDLPYGSNAFGNVTIPNPSVTSASFGDVTLDLFVDGNPIGNTTVPDLNLAPGNNSYPLYATVNTTAIAGVLQSPRYRCGVINLEIRGNQSVFDGAVIPYFTQPLQSSTQRTMFNLTDTLNAAGFGFLVNGTCEA</sequence>
<evidence type="ECO:0000313" key="2">
    <source>
        <dbReference type="EMBL" id="PNS15937.1"/>
    </source>
</evidence>
<proteinExistence type="predicted"/>
<comment type="caution">
    <text evidence="2">The sequence shown here is derived from an EMBL/GenBank/DDBJ whole genome shotgun (WGS) entry which is preliminary data.</text>
</comment>
<name>A0A2K1QLB5_9PEZI</name>
<organism evidence="2 3">
    <name type="scientific">Sphaceloma murrayae</name>
    <dbReference type="NCBI Taxonomy" id="2082308"/>
    <lineage>
        <taxon>Eukaryota</taxon>
        <taxon>Fungi</taxon>
        <taxon>Dikarya</taxon>
        <taxon>Ascomycota</taxon>
        <taxon>Pezizomycotina</taxon>
        <taxon>Dothideomycetes</taxon>
        <taxon>Dothideomycetidae</taxon>
        <taxon>Myriangiales</taxon>
        <taxon>Elsinoaceae</taxon>
        <taxon>Sphaceloma</taxon>
    </lineage>
</organism>
<dbReference type="OrthoDB" id="10039566at2759"/>
<dbReference type="Pfam" id="PF12505">
    <property type="entry name" value="DUF3712"/>
    <property type="match status" value="1"/>
</dbReference>
<dbReference type="PANTHER" id="PTHR35895">
    <property type="entry name" value="CHROMOSOME 16, WHOLE GENOME SHOTGUN SEQUENCE"/>
    <property type="match status" value="1"/>
</dbReference>
<dbReference type="InterPro" id="IPR022185">
    <property type="entry name" value="DUF3712"/>
</dbReference>
<dbReference type="EMBL" id="NKHZ01000060">
    <property type="protein sequence ID" value="PNS15937.1"/>
    <property type="molecule type" value="Genomic_DNA"/>
</dbReference>
<dbReference type="PANTHER" id="PTHR35895:SF1">
    <property type="entry name" value="LIPID-BINDING SERUM GLYCOPROTEIN C-TERMINAL DOMAIN-CONTAINING PROTEIN"/>
    <property type="match status" value="1"/>
</dbReference>
<dbReference type="STRING" id="2082308.A0A2K1QLB5"/>
<accession>A0A2K1QLB5</accession>
<protein>
    <submittedName>
        <fullName evidence="2">Uncharacterized protein</fullName>
    </submittedName>
</protein>